<gene>
    <name evidence="2" type="primary">LOC100559831</name>
</gene>
<reference evidence="2" key="2">
    <citation type="submission" date="2025-08" db="UniProtKB">
        <authorList>
            <consortium name="Ensembl"/>
        </authorList>
    </citation>
    <scope>IDENTIFICATION</scope>
</reference>
<dbReference type="GeneTree" id="ENSGT00940000159665"/>
<dbReference type="PROSITE" id="PS51340">
    <property type="entry name" value="MOSC"/>
    <property type="match status" value="1"/>
</dbReference>
<dbReference type="GO" id="GO:0042126">
    <property type="term" value="P:nitrate metabolic process"/>
    <property type="evidence" value="ECO:0000318"/>
    <property type="project" value="GO_Central"/>
</dbReference>
<dbReference type="STRING" id="28377.ENSACAP00000001907"/>
<dbReference type="GeneID" id="100559831"/>
<proteinExistence type="predicted"/>
<accession>G1KA31</accession>
<dbReference type="KEGG" id="acs:100559831"/>
<dbReference type="Bgee" id="ENSACAG00000001946">
    <property type="expression patterns" value="Expressed in kidney and 10 other cell types or tissues"/>
</dbReference>
<dbReference type="GO" id="GO:0008940">
    <property type="term" value="F:nitrate reductase activity"/>
    <property type="evidence" value="ECO:0000318"/>
    <property type="project" value="GO_Central"/>
</dbReference>
<dbReference type="SUPFAM" id="SSF50800">
    <property type="entry name" value="PK beta-barrel domain-like"/>
    <property type="match status" value="1"/>
</dbReference>
<protein>
    <recommendedName>
        <fullName evidence="1">MOSC domain-containing protein</fullName>
    </recommendedName>
</protein>
<dbReference type="PANTHER" id="PTHR14237:SF19">
    <property type="entry name" value="MITOCHONDRIAL AMIDOXIME REDUCING COMPONENT 1"/>
    <property type="match status" value="1"/>
</dbReference>
<dbReference type="OrthoDB" id="17255at2759"/>
<dbReference type="HOGENOM" id="CLU_028286_6_0_1"/>
<dbReference type="GO" id="GO:0030151">
    <property type="term" value="F:molybdenum ion binding"/>
    <property type="evidence" value="ECO:0000318"/>
    <property type="project" value="GO_Central"/>
</dbReference>
<dbReference type="FunCoup" id="G1KA31">
    <property type="interactions" value="41"/>
</dbReference>
<dbReference type="InParanoid" id="G1KA31"/>
<keyword evidence="3" id="KW-1185">Reference proteome</keyword>
<evidence type="ECO:0000313" key="3">
    <source>
        <dbReference type="Proteomes" id="UP000001646"/>
    </source>
</evidence>
<dbReference type="InterPro" id="IPR005302">
    <property type="entry name" value="MoCF_Sase_C"/>
</dbReference>
<evidence type="ECO:0000313" key="2">
    <source>
        <dbReference type="Ensembl" id="ENSACAP00000001907.3"/>
    </source>
</evidence>
<dbReference type="Pfam" id="PF03473">
    <property type="entry name" value="MOSC"/>
    <property type="match status" value="1"/>
</dbReference>
<dbReference type="Pfam" id="PF03476">
    <property type="entry name" value="MOSC_N"/>
    <property type="match status" value="1"/>
</dbReference>
<sequence>MGFYSPLPLAAALAALAALGLAWWRWRRVPRSRPPTLRPVGTVSGLFVYPIKSCRGVAVERAQVTELGLRSGDLRDRCWLVIKEDGHMVTARQEPRLVLISITNENGCLNLRAPEMEDLHIPATLSIKNSVHNCRIFGTDIQGRDCGEEAAQWITAFLKSESYRLVHFEPNMTPRKSKDLVDPFRSSDKIAYPDLGPVMVLSEASLEDLNSRLDKKVQMRNFRPNILVTGCGPHEEDTWDEIVIGDVEMKGAMACPRCIFTTIDPDTGIMDRKEPLETLKSYRLCDPSEQHIYKSHPLFGWYFGIDKTGTIQVGDLVYKISW</sequence>
<dbReference type="Ensembl" id="ENSACAT00000001953.4">
    <property type="protein sequence ID" value="ENSACAP00000001907.3"/>
    <property type="gene ID" value="ENSACAG00000001946.4"/>
</dbReference>
<dbReference type="RefSeq" id="XP_003216076.1">
    <property type="nucleotide sequence ID" value="XM_003216028.4"/>
</dbReference>
<dbReference type="GO" id="GO:0043546">
    <property type="term" value="F:molybdopterin cofactor binding"/>
    <property type="evidence" value="ECO:0000318"/>
    <property type="project" value="GO_Central"/>
</dbReference>
<dbReference type="InterPro" id="IPR011037">
    <property type="entry name" value="Pyrv_Knase-like_insert_dom_sf"/>
</dbReference>
<evidence type="ECO:0000259" key="1">
    <source>
        <dbReference type="PROSITE" id="PS51340"/>
    </source>
</evidence>
<dbReference type="InterPro" id="IPR005303">
    <property type="entry name" value="MOCOS_middle"/>
</dbReference>
<reference evidence="2" key="3">
    <citation type="submission" date="2025-09" db="UniProtKB">
        <authorList>
            <consortium name="Ensembl"/>
        </authorList>
    </citation>
    <scope>IDENTIFICATION</scope>
</reference>
<dbReference type="SUPFAM" id="SSF141673">
    <property type="entry name" value="MOSC N-terminal domain-like"/>
    <property type="match status" value="1"/>
</dbReference>
<dbReference type="AlphaFoldDB" id="G1KA31"/>
<feature type="domain" description="MOSC" evidence="1">
    <location>
        <begin position="163"/>
        <end position="320"/>
    </location>
</feature>
<dbReference type="PANTHER" id="PTHR14237">
    <property type="entry name" value="MOLYBDOPTERIN COFACTOR SULFURASE MOSC"/>
    <property type="match status" value="1"/>
</dbReference>
<dbReference type="eggNOG" id="KOG2362">
    <property type="taxonomic scope" value="Eukaryota"/>
</dbReference>
<organism evidence="2 3">
    <name type="scientific">Anolis carolinensis</name>
    <name type="common">Green anole</name>
    <name type="synonym">American chameleon</name>
    <dbReference type="NCBI Taxonomy" id="28377"/>
    <lineage>
        <taxon>Eukaryota</taxon>
        <taxon>Metazoa</taxon>
        <taxon>Chordata</taxon>
        <taxon>Craniata</taxon>
        <taxon>Vertebrata</taxon>
        <taxon>Euteleostomi</taxon>
        <taxon>Lepidosauria</taxon>
        <taxon>Squamata</taxon>
        <taxon>Bifurcata</taxon>
        <taxon>Unidentata</taxon>
        <taxon>Episquamata</taxon>
        <taxon>Toxicofera</taxon>
        <taxon>Iguania</taxon>
        <taxon>Dactyloidae</taxon>
        <taxon>Anolis</taxon>
    </lineage>
</organism>
<reference evidence="2 3" key="1">
    <citation type="submission" date="2009-12" db="EMBL/GenBank/DDBJ databases">
        <title>The Genome Sequence of Anolis carolinensis (Green Anole Lizard).</title>
        <authorList>
            <consortium name="The Genome Sequencing Platform"/>
            <person name="Di Palma F."/>
            <person name="Alfoldi J."/>
            <person name="Heiman D."/>
            <person name="Young S."/>
            <person name="Grabherr M."/>
            <person name="Johnson J."/>
            <person name="Lander E.S."/>
            <person name="Lindblad-Toh K."/>
        </authorList>
    </citation>
    <scope>NUCLEOTIDE SEQUENCE [LARGE SCALE GENOMIC DNA]</scope>
    <source>
        <strain evidence="2 3">JBL SC #1</strain>
    </source>
</reference>
<dbReference type="Proteomes" id="UP000001646">
    <property type="component" value="Chromosome 1"/>
</dbReference>
<dbReference type="GO" id="GO:0030170">
    <property type="term" value="F:pyridoxal phosphate binding"/>
    <property type="evidence" value="ECO:0007669"/>
    <property type="project" value="InterPro"/>
</dbReference>
<name>G1KA31_ANOCA</name>